<dbReference type="Proteomes" id="UP001152656">
    <property type="component" value="Unassembled WGS sequence"/>
</dbReference>
<dbReference type="PANTHER" id="PTHR37940:SF1">
    <property type="entry name" value="LYSINE--TRNA LIGASE"/>
    <property type="match status" value="1"/>
</dbReference>
<dbReference type="InterPro" id="IPR002904">
    <property type="entry name" value="Lys-tRNA-ligase"/>
</dbReference>
<name>A0A9X4NEU1_9LACT</name>
<dbReference type="SUPFAM" id="SSF52374">
    <property type="entry name" value="Nucleotidylyl transferase"/>
    <property type="match status" value="1"/>
</dbReference>
<dbReference type="Pfam" id="PF01921">
    <property type="entry name" value="tRNA-synt_1f"/>
    <property type="match status" value="1"/>
</dbReference>
<keyword evidence="1" id="KW-0963">Cytoplasm</keyword>
<reference evidence="2" key="1">
    <citation type="submission" date="2022-10" db="EMBL/GenBank/DDBJ databases">
        <authorList>
            <person name="Turner M.S."/>
            <person name="Huang W."/>
        </authorList>
    </citation>
    <scope>NUCLEOTIDE SEQUENCE</scope>
    <source>
        <strain evidence="2">581</strain>
    </source>
</reference>
<gene>
    <name evidence="2" type="primary">lysS</name>
    <name evidence="2" type="ORF">OGZ39_09085</name>
</gene>
<dbReference type="PANTHER" id="PTHR37940">
    <property type="entry name" value="LYSINE--TRNA LIGASE"/>
    <property type="match status" value="1"/>
</dbReference>
<comment type="caution">
    <text evidence="2">The sequence shown here is derived from an EMBL/GenBank/DDBJ whole genome shotgun (WGS) entry which is preliminary data.</text>
</comment>
<keyword evidence="2" id="KW-0436">Ligase</keyword>
<dbReference type="GO" id="GO:0005737">
    <property type="term" value="C:cytoplasm"/>
    <property type="evidence" value="ECO:0007669"/>
    <property type="project" value="InterPro"/>
</dbReference>
<proteinExistence type="predicted"/>
<evidence type="ECO:0000313" key="3">
    <source>
        <dbReference type="Proteomes" id="UP001152656"/>
    </source>
</evidence>
<dbReference type="NCBIfam" id="TIGR00467">
    <property type="entry name" value="lysS_arch"/>
    <property type="match status" value="1"/>
</dbReference>
<dbReference type="InterPro" id="IPR014729">
    <property type="entry name" value="Rossmann-like_a/b/a_fold"/>
</dbReference>
<evidence type="ECO:0000256" key="1">
    <source>
        <dbReference type="ARBA" id="ARBA00022490"/>
    </source>
</evidence>
<dbReference type="AlphaFoldDB" id="A0A9X4NEU1"/>
<evidence type="ECO:0000313" key="2">
    <source>
        <dbReference type="EMBL" id="MDG4981813.1"/>
    </source>
</evidence>
<sequence length="474" mass="56021">MWLDEIADKVLLRNKKSYTLTTSVSPTGYMHIGKLRDIILVYFFEKELLNRGKQVNSILFWDDFDVFHKGTYSPEITRQFGIPLSHVLCKNDTFLCDDYKRAFLNELNSLDIEFTNVISQSKEYLAGKYFKYLMKCEEHLKCYSNIMKYYRGQDISQISFRSYCPKCWKVSVERGIFDNVYCQHCGNKLDNLVCNCKLPFRIEWAARWAEVNSDFEPIGRDHSIPKGVYYQSFDICKELFGVLPPESVSYEFVGFENSKKFSVSSGDAELFSITNFLKVFPKEIILWLFFIIPPKRFMKINILNKDEYLKIYKEYFQFIRVKKNSLYLKFNSLISNQLVPESSSVVSEVFNFLKYRFDGKTCISKVQELFASRLKNPDLIIYFINWQNLSNNVYELQTDKTLLNKLDHYDFFIYLSKLNSIHLSDLEKIEKYTAQLDSSEKKSCKEIIFGKTSMPPLSKMLYTFFDNIFENKEK</sequence>
<reference evidence="2" key="2">
    <citation type="journal article" date="2023" name="Food Microbiol.">
        <title>Evaluation of the fermentation potential of lactic acid bacteria isolated from herbs, fruits and vegetables as starter cultures in nut-based milk alternatives.</title>
        <authorList>
            <person name="Huang W."/>
            <person name="Dong A."/>
            <person name="Pham H.T."/>
            <person name="Zhou C."/>
            <person name="Huo Z."/>
            <person name="Watjen A.P."/>
            <person name="Prakash S."/>
            <person name="Bang-Berthelsen C.H."/>
            <person name="Turner M.S."/>
        </authorList>
    </citation>
    <scope>NUCLEOTIDE SEQUENCE</scope>
    <source>
        <strain evidence="2">581</strain>
    </source>
</reference>
<organism evidence="2 3">
    <name type="scientific">Lactococcus lactis</name>
    <dbReference type="NCBI Taxonomy" id="1358"/>
    <lineage>
        <taxon>Bacteria</taxon>
        <taxon>Bacillati</taxon>
        <taxon>Bacillota</taxon>
        <taxon>Bacilli</taxon>
        <taxon>Lactobacillales</taxon>
        <taxon>Streptococcaceae</taxon>
        <taxon>Lactococcus</taxon>
    </lineage>
</organism>
<dbReference type="EMBL" id="JAOWLP010000007">
    <property type="protein sequence ID" value="MDG4981813.1"/>
    <property type="molecule type" value="Genomic_DNA"/>
</dbReference>
<dbReference type="Gene3D" id="3.40.50.620">
    <property type="entry name" value="HUPs"/>
    <property type="match status" value="1"/>
</dbReference>
<dbReference type="GO" id="GO:0005524">
    <property type="term" value="F:ATP binding"/>
    <property type="evidence" value="ECO:0007669"/>
    <property type="project" value="InterPro"/>
</dbReference>
<dbReference type="RefSeq" id="WP_278216324.1">
    <property type="nucleotide sequence ID" value="NZ_JAOWLP010000007.1"/>
</dbReference>
<dbReference type="EC" id="6.1.1.6" evidence="2"/>
<protein>
    <submittedName>
        <fullName evidence="2">Lysine--tRNA ligase</fullName>
        <ecNumber evidence="2">6.1.1.6</ecNumber>
    </submittedName>
</protein>
<dbReference type="GO" id="GO:0006430">
    <property type="term" value="P:lysyl-tRNA aminoacylation"/>
    <property type="evidence" value="ECO:0007669"/>
    <property type="project" value="InterPro"/>
</dbReference>
<accession>A0A9X4NEU1</accession>
<dbReference type="GO" id="GO:0004824">
    <property type="term" value="F:lysine-tRNA ligase activity"/>
    <property type="evidence" value="ECO:0007669"/>
    <property type="project" value="UniProtKB-EC"/>
</dbReference>